<evidence type="ECO:0000259" key="9">
    <source>
        <dbReference type="PROSITE" id="PS50958"/>
    </source>
</evidence>
<feature type="domain" description="G-protein coupled receptors family 2 profile 2" evidence="8">
    <location>
        <begin position="461"/>
        <end position="709"/>
    </location>
</feature>
<dbReference type="InterPro" id="IPR001212">
    <property type="entry name" value="Somatomedin_B_dom"/>
</dbReference>
<feature type="transmembrane region" description="Helical" evidence="6">
    <location>
        <begin position="611"/>
        <end position="638"/>
    </location>
</feature>
<dbReference type="PANTHER" id="PTHR45902">
    <property type="entry name" value="LATROPHILIN RECEPTOR-LIKE PROTEIN A"/>
    <property type="match status" value="1"/>
</dbReference>
<keyword evidence="5" id="KW-1015">Disulfide bond</keyword>
<name>A0A8S4N270_OWEFU</name>
<dbReference type="PROSITE" id="PS00524">
    <property type="entry name" value="SMB_1"/>
    <property type="match status" value="1"/>
</dbReference>
<comment type="caution">
    <text evidence="10">The sequence shown here is derived from an EMBL/GenBank/DDBJ whole genome shotgun (WGS) entry which is preliminary data.</text>
</comment>
<dbReference type="EMBL" id="CAIIXF020000001">
    <property type="protein sequence ID" value="CAH1774828.1"/>
    <property type="molecule type" value="Genomic_DNA"/>
</dbReference>
<proteinExistence type="predicted"/>
<evidence type="ECO:0000313" key="11">
    <source>
        <dbReference type="Proteomes" id="UP000749559"/>
    </source>
</evidence>
<evidence type="ECO:0000259" key="8">
    <source>
        <dbReference type="PROSITE" id="PS50261"/>
    </source>
</evidence>
<accession>A0A8S4N270</accession>
<keyword evidence="2 6" id="KW-0812">Transmembrane</keyword>
<dbReference type="InterPro" id="IPR053231">
    <property type="entry name" value="GPCR_LN-TM7"/>
</dbReference>
<evidence type="ECO:0000256" key="6">
    <source>
        <dbReference type="SAM" id="Phobius"/>
    </source>
</evidence>
<evidence type="ECO:0000256" key="5">
    <source>
        <dbReference type="ARBA" id="ARBA00023157"/>
    </source>
</evidence>
<keyword evidence="11" id="KW-1185">Reference proteome</keyword>
<dbReference type="InterPro" id="IPR036024">
    <property type="entry name" value="Somatomedin_B-like_dom_sf"/>
</dbReference>
<keyword evidence="4 6" id="KW-0472">Membrane</keyword>
<feature type="transmembrane region" description="Helical" evidence="6">
    <location>
        <begin position="498"/>
        <end position="518"/>
    </location>
</feature>
<feature type="transmembrane region" description="Helical" evidence="6">
    <location>
        <begin position="530"/>
        <end position="550"/>
    </location>
</feature>
<evidence type="ECO:0000256" key="1">
    <source>
        <dbReference type="ARBA" id="ARBA00004141"/>
    </source>
</evidence>
<evidence type="ECO:0000256" key="4">
    <source>
        <dbReference type="ARBA" id="ARBA00023136"/>
    </source>
</evidence>
<dbReference type="SUPFAM" id="SSF90188">
    <property type="entry name" value="Somatomedin B domain"/>
    <property type="match status" value="1"/>
</dbReference>
<evidence type="ECO:0000256" key="2">
    <source>
        <dbReference type="ARBA" id="ARBA00022692"/>
    </source>
</evidence>
<keyword evidence="7" id="KW-0732">Signal</keyword>
<evidence type="ECO:0000256" key="3">
    <source>
        <dbReference type="ARBA" id="ARBA00022989"/>
    </source>
</evidence>
<dbReference type="GO" id="GO:0007166">
    <property type="term" value="P:cell surface receptor signaling pathway"/>
    <property type="evidence" value="ECO:0007669"/>
    <property type="project" value="InterPro"/>
</dbReference>
<dbReference type="Proteomes" id="UP000749559">
    <property type="component" value="Unassembled WGS sequence"/>
</dbReference>
<dbReference type="GO" id="GO:0016020">
    <property type="term" value="C:membrane"/>
    <property type="evidence" value="ECO:0007669"/>
    <property type="project" value="UniProtKB-SubCell"/>
</dbReference>
<feature type="chain" id="PRO_5035923899" evidence="7">
    <location>
        <begin position="22"/>
        <end position="740"/>
    </location>
</feature>
<feature type="transmembrane region" description="Helical" evidence="6">
    <location>
        <begin position="463"/>
        <end position="486"/>
    </location>
</feature>
<dbReference type="GO" id="GO:0004930">
    <property type="term" value="F:G protein-coupled receptor activity"/>
    <property type="evidence" value="ECO:0007669"/>
    <property type="project" value="InterPro"/>
</dbReference>
<keyword evidence="3 6" id="KW-1133">Transmembrane helix</keyword>
<feature type="transmembrane region" description="Helical" evidence="6">
    <location>
        <begin position="571"/>
        <end position="591"/>
    </location>
</feature>
<dbReference type="CDD" id="cd15039">
    <property type="entry name" value="7tmB3_Methuselah-like"/>
    <property type="match status" value="1"/>
</dbReference>
<evidence type="ECO:0000256" key="7">
    <source>
        <dbReference type="SAM" id="SignalP"/>
    </source>
</evidence>
<feature type="domain" description="SMB" evidence="9">
    <location>
        <begin position="74"/>
        <end position="127"/>
    </location>
</feature>
<dbReference type="Gene3D" id="1.20.1070.10">
    <property type="entry name" value="Rhodopsin 7-helix transmembrane proteins"/>
    <property type="match status" value="1"/>
</dbReference>
<dbReference type="AlphaFoldDB" id="A0A8S4N270"/>
<dbReference type="OrthoDB" id="6056922at2759"/>
<dbReference type="PROSITE" id="PS50261">
    <property type="entry name" value="G_PROTEIN_RECEP_F2_4"/>
    <property type="match status" value="1"/>
</dbReference>
<dbReference type="PANTHER" id="PTHR45902:SF4">
    <property type="entry name" value="G-PROTEIN COUPLED RECEPTORS FAMILY 2 PROFILE 2 DOMAIN-CONTAINING PROTEIN"/>
    <property type="match status" value="1"/>
</dbReference>
<evidence type="ECO:0000313" key="10">
    <source>
        <dbReference type="EMBL" id="CAH1774828.1"/>
    </source>
</evidence>
<sequence length="740" mass="83116">MMKALHGILICCVLWVPSIDGQLTIQRVNFTAGEDEIKNTERTETGIPTSVTDTTTLEPEVEGPTILGITLKGCTQKCTTFDLKNNCKLPRSEQSKTRGCFCDAYCIQYGDCCYNYEEICIMHVPTTAGETPEEPREEPIEIQPFIGFSDPVDNGNNNEFENNIKTRTGKLTNLVKCVNVKWRGSYEKLISPNIYVISHCLGDHPLKDDCENDNKTDISHRILVSNSEKTQVYKNMFCAQCNDLEIAETNIWQPHFKCKENVEAKLDELMKERRVVEYFNVLSDNCTTEYDPIDLDALEQNLCTEDVEDSCSADIIQTGNYTVRQYETLEHVCRNYRSDVKRKISFEMRVYKNEHCALCNGELLSELNCKSTEEFANNKDGPGMDLAKFTSFALLIDFSSGGMRVMTDDKNVIHVECLDELKYQPDSTDCLNYTNNETTQGNFTKNETMSGDTQNILMLVEQYLTVIGTSLSIIALFITICVYIALPGLRNIPGLCTMNLSIGLLIAQLLFLISPYGVEIASLCKALAAIQHYAWLAAFSWMSTMAFIVCRTFSTMSRVGAPGQVKFAPYLIYNWGIPVLGVCICLVIDLVTELEFHYGGTFACWIVGDRALIYSFAIPIGCVLVANIIQFAITVYHIQKAANVAKQATSSNGDKARFLAYVKLTSIMGFTWIFGFLGSFLKSQVLFILFIVCNTLQGVFILFSFILSSRTKKLCMKRLNNESASVVTRSSDYEKSSTKL</sequence>
<feature type="transmembrane region" description="Helical" evidence="6">
    <location>
        <begin position="687"/>
        <end position="708"/>
    </location>
</feature>
<feature type="signal peptide" evidence="7">
    <location>
        <begin position="1"/>
        <end position="21"/>
    </location>
</feature>
<comment type="subcellular location">
    <subcellularLocation>
        <location evidence="1">Membrane</location>
        <topology evidence="1">Multi-pass membrane protein</topology>
    </subcellularLocation>
</comment>
<gene>
    <name evidence="10" type="ORF">OFUS_LOCUS2208</name>
</gene>
<reference evidence="10" key="1">
    <citation type="submission" date="2022-03" db="EMBL/GenBank/DDBJ databases">
        <authorList>
            <person name="Martin C."/>
        </authorList>
    </citation>
    <scope>NUCLEOTIDE SEQUENCE</scope>
</reference>
<dbReference type="InterPro" id="IPR000832">
    <property type="entry name" value="GPCR_2_secretin-like"/>
</dbReference>
<feature type="transmembrane region" description="Helical" evidence="6">
    <location>
        <begin position="658"/>
        <end position="681"/>
    </location>
</feature>
<protein>
    <submittedName>
        <fullName evidence="10">Uncharacterized protein</fullName>
    </submittedName>
</protein>
<dbReference type="InterPro" id="IPR017981">
    <property type="entry name" value="GPCR_2-like_7TM"/>
</dbReference>
<dbReference type="Pfam" id="PF00002">
    <property type="entry name" value="7tm_2"/>
    <property type="match status" value="1"/>
</dbReference>
<dbReference type="PROSITE" id="PS50958">
    <property type="entry name" value="SMB_2"/>
    <property type="match status" value="1"/>
</dbReference>
<organism evidence="10 11">
    <name type="scientific">Owenia fusiformis</name>
    <name type="common">Polychaete worm</name>
    <dbReference type="NCBI Taxonomy" id="6347"/>
    <lineage>
        <taxon>Eukaryota</taxon>
        <taxon>Metazoa</taxon>
        <taxon>Spiralia</taxon>
        <taxon>Lophotrochozoa</taxon>
        <taxon>Annelida</taxon>
        <taxon>Polychaeta</taxon>
        <taxon>Sedentaria</taxon>
        <taxon>Canalipalpata</taxon>
        <taxon>Sabellida</taxon>
        <taxon>Oweniida</taxon>
        <taxon>Oweniidae</taxon>
        <taxon>Owenia</taxon>
    </lineage>
</organism>